<proteinExistence type="predicted"/>
<dbReference type="PANTHER" id="PTHR31891">
    <property type="entry name" value="FORMAMIDASE C869.04-RELATED"/>
    <property type="match status" value="1"/>
</dbReference>
<dbReference type="GO" id="GO:0016811">
    <property type="term" value="F:hydrolase activity, acting on carbon-nitrogen (but not peptide) bonds, in linear amides"/>
    <property type="evidence" value="ECO:0007669"/>
    <property type="project" value="InterPro"/>
</dbReference>
<geneLocation type="plasmid" evidence="1">
    <name>pNSL1</name>
</geneLocation>
<gene>
    <name evidence="1" type="ORF">LRS1606.332</name>
</gene>
<keyword evidence="1" id="KW-0614">Plasmid</keyword>
<sequence>MRPRSTTDTWSPRAYSLSTMRRPMNVVPPRTRTLILHSVRQREHHRRSLTAHPVLDRATVHVGRPPETRHISKTVNIADRSAACLCSRRGEWHLRRRRVTCDEHGSDAPRGRVVRPTLRDMPDVVFPLDPARSFDDQELVGHSRWHPEIPPVATVRCGDVFRVHCRDWFDGAIGNNDSAQDILHAPFHGGHKLSGPFAVEGARPGDLLVVDIVDIGPTAQDEIGPLPGQGWGYTGIFAPCNGGGFLGHHFPDAYKAIWEFSGGRATSRHIPGVSFEGAAHPGLMGTAPSAELLAKWNKREAKLVATNPFRVPPLALPPLAKGALLGHTADGDVARMAVEAAQTAPPRENGGNQDIKNLTKGSRIFYPVFVDGANLSVGDLHFSQGDGEITFCGAIEIGGYIDLQVDLIRGGMDTYKVYENPVFLPGNSTPEYDDWISFSGTSVTLDGRQKYLDPYLAYQRACLNAIDYLTTFGYSPEQAYLLLGAAPVEGHLSSVVDIPNACATIYVPTAIFDFDITPNASGPHRVTSTVPVPRADAAQLPKDSILRAVPKKKRALLPTAKQLAGDAVRPLRNAVKKRLR</sequence>
<dbReference type="InterPro" id="IPR004304">
    <property type="entry name" value="FmdA_AmdA"/>
</dbReference>
<organism evidence="1">
    <name type="scientific">Rhodococcus sp. NS1</name>
    <dbReference type="NCBI Taxonomy" id="402236"/>
    <lineage>
        <taxon>Bacteria</taxon>
        <taxon>Bacillati</taxon>
        <taxon>Actinomycetota</taxon>
        <taxon>Actinomycetes</taxon>
        <taxon>Mycobacteriales</taxon>
        <taxon>Nocardiaceae</taxon>
        <taxon>Rhodococcus</taxon>
    </lineage>
</organism>
<dbReference type="PANTHER" id="PTHR31891:SF1">
    <property type="entry name" value="FORMAMIDASE C869.04-RELATED"/>
    <property type="match status" value="1"/>
</dbReference>
<accession>A0A097SQG0</accession>
<dbReference type="SUPFAM" id="SSF141130">
    <property type="entry name" value="Acetamidase/Formamidase-like"/>
    <property type="match status" value="1"/>
</dbReference>
<dbReference type="Pfam" id="PF03069">
    <property type="entry name" value="FmdA_AmdA"/>
    <property type="match status" value="1"/>
</dbReference>
<name>A0A097SQG0_9NOCA</name>
<dbReference type="Gene3D" id="2.60.120.580">
    <property type="entry name" value="Acetamidase/Formamidase-like domains"/>
    <property type="match status" value="1"/>
</dbReference>
<reference evidence="1" key="1">
    <citation type="submission" date="2014-03" db="EMBL/GenBank/DDBJ databases">
        <authorList>
            <person name="Zhang G."/>
            <person name="Zhu L."/>
            <person name="Fang P."/>
        </authorList>
    </citation>
    <scope>NUCLEOTIDE SEQUENCE</scope>
    <source>
        <strain evidence="1">NS1</strain>
        <plasmid evidence="1">pNSL1</plasmid>
    </source>
</reference>
<dbReference type="EMBL" id="KJ605395">
    <property type="protein sequence ID" value="AIU93766.1"/>
    <property type="molecule type" value="Genomic_DNA"/>
</dbReference>
<dbReference type="NCBIfam" id="NF045496">
    <property type="entry name" value="FormamaseFmdA"/>
    <property type="match status" value="1"/>
</dbReference>
<protein>
    <recommendedName>
        <fullName evidence="2">Formamidase</fullName>
    </recommendedName>
</protein>
<dbReference type="InterPro" id="IPR054833">
    <property type="entry name" value="FormamaseFmdA"/>
</dbReference>
<evidence type="ECO:0000313" key="1">
    <source>
        <dbReference type="EMBL" id="AIU93766.1"/>
    </source>
</evidence>
<evidence type="ECO:0008006" key="2">
    <source>
        <dbReference type="Google" id="ProtNLM"/>
    </source>
</evidence>
<dbReference type="AlphaFoldDB" id="A0A097SQG0"/>